<proteinExistence type="predicted"/>
<accession>A0A8X7C5C3</accession>
<organism evidence="1 2">
    <name type="scientific">Trichonephila inaurata madagascariensis</name>
    <dbReference type="NCBI Taxonomy" id="2747483"/>
    <lineage>
        <taxon>Eukaryota</taxon>
        <taxon>Metazoa</taxon>
        <taxon>Ecdysozoa</taxon>
        <taxon>Arthropoda</taxon>
        <taxon>Chelicerata</taxon>
        <taxon>Arachnida</taxon>
        <taxon>Araneae</taxon>
        <taxon>Araneomorphae</taxon>
        <taxon>Entelegynae</taxon>
        <taxon>Araneoidea</taxon>
        <taxon>Nephilidae</taxon>
        <taxon>Trichonephila</taxon>
        <taxon>Trichonephila inaurata</taxon>
    </lineage>
</organism>
<comment type="caution">
    <text evidence="1">The sequence shown here is derived from an EMBL/GenBank/DDBJ whole genome shotgun (WGS) entry which is preliminary data.</text>
</comment>
<evidence type="ECO:0000313" key="1">
    <source>
        <dbReference type="EMBL" id="GFY53044.1"/>
    </source>
</evidence>
<reference evidence="1" key="1">
    <citation type="submission" date="2020-08" db="EMBL/GenBank/DDBJ databases">
        <title>Multicomponent nature underlies the extraordinary mechanical properties of spider dragline silk.</title>
        <authorList>
            <person name="Kono N."/>
            <person name="Nakamura H."/>
            <person name="Mori M."/>
            <person name="Yoshida Y."/>
            <person name="Ohtoshi R."/>
            <person name="Malay A.D."/>
            <person name="Moran D.A.P."/>
            <person name="Tomita M."/>
            <person name="Numata K."/>
            <person name="Arakawa K."/>
        </authorList>
    </citation>
    <scope>NUCLEOTIDE SEQUENCE</scope>
</reference>
<protein>
    <submittedName>
        <fullName evidence="1">Uncharacterized protein</fullName>
    </submittedName>
</protein>
<dbReference type="OrthoDB" id="6471033at2759"/>
<sequence>MIDDICFLNDGTPTHSSFSYATVEALNVAVSPNIFPGCNCEISRNPLTNNVESDWLTLKNITIRNVKKTIPRGNFGKTKKLFIHKPEPLQNLLEEKRHLLGASGVPVELSTRTKLWKLNAEMIESDVVPLPYDTASETASVPDPSPVVWENPRRNRVVRCSVCTIL</sequence>
<dbReference type="AlphaFoldDB" id="A0A8X7C5C3"/>
<evidence type="ECO:0000313" key="2">
    <source>
        <dbReference type="Proteomes" id="UP000886998"/>
    </source>
</evidence>
<dbReference type="EMBL" id="BMAV01009035">
    <property type="protein sequence ID" value="GFY53044.1"/>
    <property type="molecule type" value="Genomic_DNA"/>
</dbReference>
<gene>
    <name evidence="1" type="ORF">TNIN_422601</name>
</gene>
<dbReference type="Proteomes" id="UP000886998">
    <property type="component" value="Unassembled WGS sequence"/>
</dbReference>
<name>A0A8X7C5C3_9ARAC</name>
<keyword evidence="2" id="KW-1185">Reference proteome</keyword>